<comment type="subcellular location">
    <subcellularLocation>
        <location evidence="1 12">Cytoplasm</location>
    </subcellularLocation>
</comment>
<dbReference type="SUPFAM" id="SSF48576">
    <property type="entry name" value="Terpenoid synthases"/>
    <property type="match status" value="1"/>
</dbReference>
<name>A0A101GN01_9EURY</name>
<keyword evidence="6 12" id="KW-0547">Nucleotide-binding</keyword>
<dbReference type="EMBL" id="LGGD01000129">
    <property type="protein sequence ID" value="KUK61460.1"/>
    <property type="molecule type" value="Genomic_DNA"/>
</dbReference>
<feature type="domain" description="tRNA synthetases class I (E and Q) anti-codon binding" evidence="15">
    <location>
        <begin position="784"/>
        <end position="832"/>
    </location>
</feature>
<dbReference type="Pfam" id="PF03950">
    <property type="entry name" value="tRNA-synt_1c_C"/>
    <property type="match status" value="1"/>
</dbReference>
<dbReference type="InterPro" id="IPR014729">
    <property type="entry name" value="Rossmann-like_a/b/a_fold"/>
</dbReference>
<evidence type="ECO:0000256" key="8">
    <source>
        <dbReference type="ARBA" id="ARBA00022842"/>
    </source>
</evidence>
<dbReference type="GO" id="GO:0032991">
    <property type="term" value="C:protein-containing complex"/>
    <property type="evidence" value="ECO:0007669"/>
    <property type="project" value="UniProtKB-ARBA"/>
</dbReference>
<dbReference type="PANTHER" id="PTHR43097:SF5">
    <property type="entry name" value="GLUTAMATE--TRNA LIGASE"/>
    <property type="match status" value="1"/>
</dbReference>
<dbReference type="SUPFAM" id="SSF50715">
    <property type="entry name" value="Ribosomal protein L25-like"/>
    <property type="match status" value="1"/>
</dbReference>
<dbReference type="SUPFAM" id="SSF52374">
    <property type="entry name" value="Nucleotidylyl transferase"/>
    <property type="match status" value="1"/>
</dbReference>
<sequence length="846" mass="93878">MTTLEDYLEKNAERIDKVIHRYFGDVHGDLFRASAHLLLAGGKRLRPAVVILAADAVKKGSSDDLIPAALALELTHNFTLIHDDIMDGDVVRRGVPTVHKVWNEPMAILAGDVLYAKAFEFICLSEAENPAKIRAVKMLARTCTEICEGQSMDMAFGTRDDVSDLDYLEMVSKKTGVLYGASAAIGGILAGANPVQADALYQFGVNSGVAFQIQDDLIDLLASTEKSGKDRASDIREGKQTLIAIKAREKGLDLTPYRRELSAAEIDDLIARLEGAGIIEEVRATAVERATVAKQALSILHAVKHDGIPKSGTVIGTVLGKHPEFRSRAREIGGLAGKAIAEVAAMSQADRKSRLLEIAPELLDELTETHEHSRELPALEGAENGVVMRFAPNPSGPLHLGHARASILNDYYVRRYGGRYVLRIEDTDPRRVDPDAYAMVQEDIAWLGLGITDIVYQSDRLDIYYDWCRKLIELGGAYVCVCDAERFRELKLKGKACPCRERPVEENLELWQQMLDGEFYEGDVTVRVKTELTHPDPAMRDYSAMRIVNAPLHPRVDNTVFPLMNFSVAVDDHLLGITHVIRGKDHIANTRRQRFIFDYFGWKPPFYRHYGRMGISGVVLSTSGMREGINNGTYTGWDDIHLGTMQAIARRGIEPEAVRNAMIDIGAGETDISFSWENLYSRNKEIVDPKANRYFFVPDPVEVTVEGAPLHEAHAALHPNDPSRGVRTLVTAGRVLLPKADLEGRSMIRLKDLYNIRIAWNGDEPHVSYAGDALEDARREKAPIVQWLPADAKLPCTLLRQDGSLEGFCEPLVAGEVDRVVQFERIGFARIDSADNGRVSAYFAHR</sequence>
<dbReference type="GO" id="GO:0006424">
    <property type="term" value="P:glutamyl-tRNA aminoacylation"/>
    <property type="evidence" value="ECO:0007669"/>
    <property type="project" value="UniProtKB-UniRule"/>
</dbReference>
<keyword evidence="10 12" id="KW-0030">Aminoacyl-tRNA synthetase</keyword>
<comment type="function">
    <text evidence="12">Catalyzes the attachment of glutamate to tRNA(Glu) in a two-step reaction: glutamate is first activated by ATP to form Glu-AMP and then transferred to the acceptor end of tRNA(Glu).</text>
</comment>
<dbReference type="SFLD" id="SFLDG01017">
    <property type="entry name" value="Polyprenyl_Transferase_Like"/>
    <property type="match status" value="1"/>
</dbReference>
<feature type="domain" description="Glutamyl/glutaminyl-tRNA synthetase class Ib catalytic" evidence="13">
    <location>
        <begin position="386"/>
        <end position="685"/>
    </location>
</feature>
<feature type="short sequence motif" description="'HIGH' region" evidence="12">
    <location>
        <begin position="392"/>
        <end position="402"/>
    </location>
</feature>
<dbReference type="Gene3D" id="1.10.600.10">
    <property type="entry name" value="Farnesyl Diphosphate Synthase"/>
    <property type="match status" value="1"/>
</dbReference>
<dbReference type="Proteomes" id="UP000054323">
    <property type="component" value="Unassembled WGS sequence"/>
</dbReference>
<dbReference type="InterPro" id="IPR049437">
    <property type="entry name" value="tRNA-synt_1c_C2"/>
</dbReference>
<reference evidence="17" key="1">
    <citation type="journal article" date="2015" name="MBio">
        <title>Genome-Resolved Metagenomic Analysis Reveals Roles for Candidate Phyla and Other Microbial Community Members in Biogeochemical Transformations in Oil Reservoirs.</title>
        <authorList>
            <person name="Hu P."/>
            <person name="Tom L."/>
            <person name="Singh A."/>
            <person name="Thomas B.C."/>
            <person name="Baker B.J."/>
            <person name="Piceno Y.M."/>
            <person name="Andersen G.L."/>
            <person name="Banfield J.F."/>
        </authorList>
    </citation>
    <scope>NUCLEOTIDE SEQUENCE [LARGE SCALE GENOMIC DNA]</scope>
</reference>
<evidence type="ECO:0000313" key="16">
    <source>
        <dbReference type="EMBL" id="KUK61460.1"/>
    </source>
</evidence>
<keyword evidence="8" id="KW-0460">Magnesium</keyword>
<evidence type="ECO:0000313" key="17">
    <source>
        <dbReference type="Proteomes" id="UP000054323"/>
    </source>
</evidence>
<evidence type="ECO:0000256" key="7">
    <source>
        <dbReference type="ARBA" id="ARBA00022840"/>
    </source>
</evidence>
<evidence type="ECO:0000259" key="15">
    <source>
        <dbReference type="Pfam" id="PF20974"/>
    </source>
</evidence>
<comment type="caution">
    <text evidence="16">The sequence shown here is derived from an EMBL/GenBank/DDBJ whole genome shotgun (WGS) entry which is preliminary data.</text>
</comment>
<gene>
    <name evidence="12" type="primary">gltX</name>
    <name evidence="16" type="ORF">XD82_1103</name>
</gene>
<dbReference type="EC" id="6.1.1.17" evidence="12"/>
<evidence type="ECO:0000256" key="4">
    <source>
        <dbReference type="ARBA" id="ARBA00022598"/>
    </source>
</evidence>
<dbReference type="InterPro" id="IPR020059">
    <property type="entry name" value="Glu/Gln-tRNA-synth_Ib_codon-bd"/>
</dbReference>
<keyword evidence="5" id="KW-0479">Metal-binding</keyword>
<evidence type="ECO:0000259" key="14">
    <source>
        <dbReference type="Pfam" id="PF03950"/>
    </source>
</evidence>
<dbReference type="InterPro" id="IPR001412">
    <property type="entry name" value="aa-tRNA-synth_I_CS"/>
</dbReference>
<evidence type="ECO:0000256" key="5">
    <source>
        <dbReference type="ARBA" id="ARBA00022723"/>
    </source>
</evidence>
<keyword evidence="4 12" id="KW-0436">Ligase</keyword>
<dbReference type="Gene3D" id="2.40.240.10">
    <property type="entry name" value="Ribosomal Protein L25, Chain P"/>
    <property type="match status" value="1"/>
</dbReference>
<dbReference type="Pfam" id="PF00348">
    <property type="entry name" value="polyprenyl_synt"/>
    <property type="match status" value="1"/>
</dbReference>
<dbReference type="Gene3D" id="2.40.240.100">
    <property type="match status" value="1"/>
</dbReference>
<protein>
    <recommendedName>
        <fullName evidence="12">Glutamate--tRNA ligase</fullName>
        <ecNumber evidence="12">6.1.1.17</ecNumber>
    </recommendedName>
    <alternativeName>
        <fullName evidence="12">Glutamyl-tRNA synthetase</fullName>
        <shortName evidence="12">GluRS</shortName>
    </alternativeName>
</protein>
<dbReference type="PATRIC" id="fig|2198.4.peg.1432"/>
<feature type="domain" description="Glutamyl/glutaminyl-tRNA synthetase class Ib anti-codon binding" evidence="14">
    <location>
        <begin position="691"/>
        <end position="760"/>
    </location>
</feature>
<dbReference type="InterPro" id="IPR008949">
    <property type="entry name" value="Isoprenoid_synthase_dom_sf"/>
</dbReference>
<proteinExistence type="inferred from homology"/>
<evidence type="ECO:0000256" key="6">
    <source>
        <dbReference type="ARBA" id="ARBA00022741"/>
    </source>
</evidence>
<accession>A0A101GN01</accession>
<evidence type="ECO:0000256" key="12">
    <source>
        <dbReference type="HAMAP-Rule" id="MF_02076"/>
    </source>
</evidence>
<dbReference type="SFLD" id="SFLDS00005">
    <property type="entry name" value="Isoprenoid_Synthase_Type_I"/>
    <property type="match status" value="1"/>
</dbReference>
<evidence type="ECO:0000256" key="11">
    <source>
        <dbReference type="ARBA" id="ARBA00048351"/>
    </source>
</evidence>
<dbReference type="GO" id="GO:0004659">
    <property type="term" value="F:prenyltransferase activity"/>
    <property type="evidence" value="ECO:0007669"/>
    <property type="project" value="InterPro"/>
</dbReference>
<evidence type="ECO:0000256" key="2">
    <source>
        <dbReference type="ARBA" id="ARBA00008927"/>
    </source>
</evidence>
<dbReference type="GO" id="GO:0046872">
    <property type="term" value="F:metal ion binding"/>
    <property type="evidence" value="ECO:0007669"/>
    <property type="project" value="UniProtKB-KW"/>
</dbReference>
<keyword evidence="7 12" id="KW-0067">ATP-binding</keyword>
<dbReference type="GO" id="GO:0004818">
    <property type="term" value="F:glutamate-tRNA ligase activity"/>
    <property type="evidence" value="ECO:0007669"/>
    <property type="project" value="UniProtKB-UniRule"/>
</dbReference>
<dbReference type="InterPro" id="IPR020058">
    <property type="entry name" value="Glu/Gln-tRNA-synth_Ib_cat-dom"/>
</dbReference>
<dbReference type="InterPro" id="IPR033749">
    <property type="entry name" value="Polyprenyl_synt_CS"/>
</dbReference>
<comment type="catalytic activity">
    <reaction evidence="11 12">
        <text>tRNA(Glu) + L-glutamate + ATP = L-glutamyl-tRNA(Glu) + AMP + diphosphate</text>
        <dbReference type="Rhea" id="RHEA:23540"/>
        <dbReference type="Rhea" id="RHEA-COMP:9663"/>
        <dbReference type="Rhea" id="RHEA-COMP:9680"/>
        <dbReference type="ChEBI" id="CHEBI:29985"/>
        <dbReference type="ChEBI" id="CHEBI:30616"/>
        <dbReference type="ChEBI" id="CHEBI:33019"/>
        <dbReference type="ChEBI" id="CHEBI:78442"/>
        <dbReference type="ChEBI" id="CHEBI:78520"/>
        <dbReference type="ChEBI" id="CHEBI:456215"/>
        <dbReference type="EC" id="6.1.1.17"/>
    </reaction>
</comment>
<evidence type="ECO:0000259" key="13">
    <source>
        <dbReference type="Pfam" id="PF00749"/>
    </source>
</evidence>
<dbReference type="NCBIfam" id="TIGR00463">
    <property type="entry name" value="gltX_arch"/>
    <property type="match status" value="1"/>
</dbReference>
<dbReference type="GO" id="GO:0008299">
    <property type="term" value="P:isoprenoid biosynthetic process"/>
    <property type="evidence" value="ECO:0007669"/>
    <property type="project" value="InterPro"/>
</dbReference>
<evidence type="ECO:0000256" key="9">
    <source>
        <dbReference type="ARBA" id="ARBA00022917"/>
    </source>
</evidence>
<evidence type="ECO:0000256" key="1">
    <source>
        <dbReference type="ARBA" id="ARBA00004496"/>
    </source>
</evidence>
<dbReference type="Pfam" id="PF20974">
    <property type="entry name" value="tRNA-synt_1c_C2"/>
    <property type="match status" value="1"/>
</dbReference>
<dbReference type="PROSITE" id="PS00723">
    <property type="entry name" value="POLYPRENYL_SYNTHASE_1"/>
    <property type="match status" value="1"/>
</dbReference>
<dbReference type="InterPro" id="IPR011035">
    <property type="entry name" value="Ribosomal_bL25/Gln-tRNA_synth"/>
</dbReference>
<dbReference type="Pfam" id="PF00749">
    <property type="entry name" value="tRNA-synt_1c"/>
    <property type="match status" value="1"/>
</dbReference>
<comment type="similarity">
    <text evidence="2 12">Belongs to the class-I aminoacyl-tRNA synthetase family. Glutamate--tRNA ligase type 2 subfamily.</text>
</comment>
<dbReference type="PRINTS" id="PR00987">
    <property type="entry name" value="TRNASYNTHGLU"/>
</dbReference>
<dbReference type="InterPro" id="IPR050132">
    <property type="entry name" value="Gln/Glu-tRNA_Ligase"/>
</dbReference>
<keyword evidence="3 12" id="KW-0963">Cytoplasm</keyword>
<keyword evidence="9 12" id="KW-0648">Protein biosynthesis</keyword>
<dbReference type="CDD" id="cd00685">
    <property type="entry name" value="Trans_IPPS_HT"/>
    <property type="match status" value="1"/>
</dbReference>
<dbReference type="HAMAP" id="MF_02076">
    <property type="entry name" value="Glu_tRNA_synth_type2"/>
    <property type="match status" value="1"/>
</dbReference>
<dbReference type="InterPro" id="IPR000924">
    <property type="entry name" value="Glu/Gln-tRNA-synth"/>
</dbReference>
<dbReference type="GO" id="GO:0005524">
    <property type="term" value="F:ATP binding"/>
    <property type="evidence" value="ECO:0007669"/>
    <property type="project" value="UniProtKB-UniRule"/>
</dbReference>
<dbReference type="PANTHER" id="PTHR43097">
    <property type="entry name" value="GLUTAMINE-TRNA LIGASE"/>
    <property type="match status" value="1"/>
</dbReference>
<dbReference type="InterPro" id="IPR004526">
    <property type="entry name" value="Glu-tRNA-synth_arc/euk"/>
</dbReference>
<dbReference type="InterPro" id="IPR020056">
    <property type="entry name" value="Rbsml_bL25/Gln-tRNA_synth_N"/>
</dbReference>
<dbReference type="GO" id="GO:0005829">
    <property type="term" value="C:cytosol"/>
    <property type="evidence" value="ECO:0007669"/>
    <property type="project" value="TreeGrafter"/>
</dbReference>
<dbReference type="AlphaFoldDB" id="A0A101GN01"/>
<dbReference type="InterPro" id="IPR000092">
    <property type="entry name" value="Polyprenyl_synt"/>
</dbReference>
<dbReference type="PROSITE" id="PS00178">
    <property type="entry name" value="AA_TRNA_LIGASE_I"/>
    <property type="match status" value="1"/>
</dbReference>
<evidence type="ECO:0000256" key="10">
    <source>
        <dbReference type="ARBA" id="ARBA00023146"/>
    </source>
</evidence>
<evidence type="ECO:0000256" key="3">
    <source>
        <dbReference type="ARBA" id="ARBA00022490"/>
    </source>
</evidence>
<dbReference type="Gene3D" id="3.40.50.620">
    <property type="entry name" value="HUPs"/>
    <property type="match status" value="1"/>
</dbReference>
<dbReference type="GO" id="GO:0043604">
    <property type="term" value="P:amide biosynthetic process"/>
    <property type="evidence" value="ECO:0007669"/>
    <property type="project" value="TreeGrafter"/>
</dbReference>
<dbReference type="NCBIfam" id="NF003169">
    <property type="entry name" value="PRK04156.1"/>
    <property type="match status" value="1"/>
</dbReference>
<organism evidence="16 17">
    <name type="scientific">Methanoculleus marisnigri</name>
    <dbReference type="NCBI Taxonomy" id="2198"/>
    <lineage>
        <taxon>Archaea</taxon>
        <taxon>Methanobacteriati</taxon>
        <taxon>Methanobacteriota</taxon>
        <taxon>Stenosarchaea group</taxon>
        <taxon>Methanomicrobia</taxon>
        <taxon>Methanomicrobiales</taxon>
        <taxon>Methanomicrobiaceae</taxon>
        <taxon>Methanoculleus</taxon>
    </lineage>
</organism>